<keyword evidence="1" id="KW-1133">Transmembrane helix</keyword>
<dbReference type="InterPro" id="IPR049458">
    <property type="entry name" value="EpsG-like"/>
</dbReference>
<feature type="transmembrane region" description="Helical" evidence="1">
    <location>
        <begin position="308"/>
        <end position="325"/>
    </location>
</feature>
<name>A0AAX3D0W6_9ENTR</name>
<feature type="transmembrane region" description="Helical" evidence="1">
    <location>
        <begin position="355"/>
        <end position="375"/>
    </location>
</feature>
<feature type="transmembrane region" description="Helical" evidence="1">
    <location>
        <begin position="278"/>
        <end position="301"/>
    </location>
</feature>
<accession>A0AAX3D0W6</accession>
<organism evidence="2 3">
    <name type="scientific">Klebsiella michiganensis</name>
    <dbReference type="NCBI Taxonomy" id="1134687"/>
    <lineage>
        <taxon>Bacteria</taxon>
        <taxon>Pseudomonadati</taxon>
        <taxon>Pseudomonadota</taxon>
        <taxon>Gammaproteobacteria</taxon>
        <taxon>Enterobacterales</taxon>
        <taxon>Enterobacteriaceae</taxon>
        <taxon>Klebsiella/Raoultella group</taxon>
        <taxon>Klebsiella</taxon>
    </lineage>
</organism>
<feature type="transmembrane region" description="Helical" evidence="1">
    <location>
        <begin position="203"/>
        <end position="226"/>
    </location>
</feature>
<dbReference type="EMBL" id="CP102103">
    <property type="protein sequence ID" value="UWZ77033.1"/>
    <property type="molecule type" value="Genomic_DNA"/>
</dbReference>
<reference evidence="2" key="1">
    <citation type="submission" date="2022-08" db="EMBL/GenBank/DDBJ databases">
        <title>Genomic characterization and comparative genomic analysis of a strain of klebsiella michiganensis carrying blaKPC-2 isolated from the blood of children with very preterm bloodstream infection.</title>
        <authorList>
            <person name="Zhang N."/>
        </authorList>
    </citation>
    <scope>NUCLEOTIDE SEQUENCE</scope>
    <source>
        <strain evidence="2">BSI-KPN166</strain>
    </source>
</reference>
<dbReference type="AlphaFoldDB" id="A0AAX3D0W6"/>
<gene>
    <name evidence="2" type="ORF">NP224_19215</name>
</gene>
<keyword evidence="1" id="KW-0472">Membrane</keyword>
<feature type="transmembrane region" description="Helical" evidence="1">
    <location>
        <begin position="233"/>
        <end position="258"/>
    </location>
</feature>
<keyword evidence="1" id="KW-0812">Transmembrane</keyword>
<sequence length="404" mass="46310">MESRELIRPVLLSSSLLIFLCILLSVYSPILGFYIPLILLCFDFFNLKKLRYFLCIISIFSCAFFAASRNVISGNSYDDLLNVYYPAYLDIINGGSIFVSGSSGGVEFLFYGYLKAVYYLFDIRTQTGLIFFVSIFCLIGFYIWLEKFGTENVSDRKKSLCIASALGLFGFFSTSQIMRQCFSTVFVLFSISYFEKGNKFKFSLFFILASISHMVSIVIIPLVIIIKRNNKKINALIAVLAILFSVFFPIVTLIIVQYNLLGSASIKMLYYFAIPNGVSGGLITTFTKLLIIMMLFGWFFFSNMHKNYKSLMFFGGIIYLSLLPIPQASERLLQILSTFLVGYLAFLSTYKISNIYRVLLAAFLLYRIFVFGPFLPDGNLAFMDFWKTYPWSSDDAFYYLKYIR</sequence>
<feature type="transmembrane region" description="Helical" evidence="1">
    <location>
        <begin position="128"/>
        <end position="145"/>
    </location>
</feature>
<evidence type="ECO:0000313" key="3">
    <source>
        <dbReference type="Proteomes" id="UP001060345"/>
    </source>
</evidence>
<feature type="transmembrane region" description="Helical" evidence="1">
    <location>
        <begin position="52"/>
        <end position="72"/>
    </location>
</feature>
<evidence type="ECO:0000313" key="2">
    <source>
        <dbReference type="EMBL" id="UWZ77033.1"/>
    </source>
</evidence>
<feature type="transmembrane region" description="Helical" evidence="1">
    <location>
        <begin position="16"/>
        <end position="40"/>
    </location>
</feature>
<dbReference type="RefSeq" id="WP_106510757.1">
    <property type="nucleotide sequence ID" value="NZ_CP102103.1"/>
</dbReference>
<dbReference type="Pfam" id="PF14897">
    <property type="entry name" value="EpsG"/>
    <property type="match status" value="1"/>
</dbReference>
<protein>
    <submittedName>
        <fullName evidence="2">EpsG family protein</fullName>
    </submittedName>
</protein>
<evidence type="ECO:0000256" key="1">
    <source>
        <dbReference type="SAM" id="Phobius"/>
    </source>
</evidence>
<proteinExistence type="predicted"/>
<dbReference type="Proteomes" id="UP001060345">
    <property type="component" value="Chromosome"/>
</dbReference>
<feature type="transmembrane region" description="Helical" evidence="1">
    <location>
        <begin position="331"/>
        <end position="348"/>
    </location>
</feature>